<dbReference type="SMART" id="SM00822">
    <property type="entry name" value="PKS_KR"/>
    <property type="match status" value="1"/>
</dbReference>
<keyword evidence="2 6" id="KW-0560">Oxidoreductase</keyword>
<dbReference type="STRING" id="756272.Plabr_2186"/>
<feature type="compositionally biased region" description="Polar residues" evidence="4">
    <location>
        <begin position="306"/>
        <end position="317"/>
    </location>
</feature>
<dbReference type="GO" id="GO:0004303">
    <property type="term" value="F:estradiol 17-beta-dehydrogenase [NAD(P)+] activity"/>
    <property type="evidence" value="ECO:0007669"/>
    <property type="project" value="UniProtKB-EC"/>
</dbReference>
<name>F0SK61_RUBBR</name>
<dbReference type="KEGG" id="pbs:Plabr_2186"/>
<accession>F0SK61</accession>
<dbReference type="AlphaFoldDB" id="F0SK61"/>
<dbReference type="Pfam" id="PF00106">
    <property type="entry name" value="adh_short"/>
    <property type="match status" value="1"/>
</dbReference>
<dbReference type="OrthoDB" id="9810734at2"/>
<evidence type="ECO:0000256" key="1">
    <source>
        <dbReference type="ARBA" id="ARBA00006484"/>
    </source>
</evidence>
<reference evidence="7" key="1">
    <citation type="submission" date="2011-02" db="EMBL/GenBank/DDBJ databases">
        <title>The complete genome of Planctomyces brasiliensis DSM 5305.</title>
        <authorList>
            <person name="Lucas S."/>
            <person name="Copeland A."/>
            <person name="Lapidus A."/>
            <person name="Bruce D."/>
            <person name="Goodwin L."/>
            <person name="Pitluck S."/>
            <person name="Kyrpides N."/>
            <person name="Mavromatis K."/>
            <person name="Pagani I."/>
            <person name="Ivanova N."/>
            <person name="Ovchinnikova G."/>
            <person name="Lu M."/>
            <person name="Detter J.C."/>
            <person name="Han C."/>
            <person name="Land M."/>
            <person name="Hauser L."/>
            <person name="Markowitz V."/>
            <person name="Cheng J.-F."/>
            <person name="Hugenholtz P."/>
            <person name="Woyke T."/>
            <person name="Wu D."/>
            <person name="Tindall B."/>
            <person name="Pomrenke H.G."/>
            <person name="Brambilla E."/>
            <person name="Klenk H.-P."/>
            <person name="Eisen J.A."/>
        </authorList>
    </citation>
    <scope>NUCLEOTIDE SEQUENCE [LARGE SCALE GENOMIC DNA]</scope>
    <source>
        <strain evidence="7">ATCC 49424 / DSM 5305 / JCM 21570 / NBRC 103401 / IFAM 1448</strain>
    </source>
</reference>
<dbReference type="RefSeq" id="WP_013628512.1">
    <property type="nucleotide sequence ID" value="NC_015174.1"/>
</dbReference>
<evidence type="ECO:0000256" key="4">
    <source>
        <dbReference type="SAM" id="MobiDB-lite"/>
    </source>
</evidence>
<dbReference type="HOGENOM" id="CLU_010194_2_1_0"/>
<evidence type="ECO:0000256" key="2">
    <source>
        <dbReference type="ARBA" id="ARBA00023002"/>
    </source>
</evidence>
<keyword evidence="7" id="KW-1185">Reference proteome</keyword>
<evidence type="ECO:0000259" key="5">
    <source>
        <dbReference type="SMART" id="SM00822"/>
    </source>
</evidence>
<dbReference type="EC" id="1.1.1.62" evidence="6"/>
<evidence type="ECO:0000256" key="3">
    <source>
        <dbReference type="RuleBase" id="RU000363"/>
    </source>
</evidence>
<dbReference type="CDD" id="cd05233">
    <property type="entry name" value="SDR_c"/>
    <property type="match status" value="1"/>
</dbReference>
<dbReference type="InterPro" id="IPR057326">
    <property type="entry name" value="KR_dom"/>
</dbReference>
<comment type="similarity">
    <text evidence="1 3">Belongs to the short-chain dehydrogenases/reductases (SDR) family.</text>
</comment>
<dbReference type="Gene3D" id="3.40.50.720">
    <property type="entry name" value="NAD(P)-binding Rossmann-like Domain"/>
    <property type="match status" value="1"/>
</dbReference>
<dbReference type="PRINTS" id="PR00080">
    <property type="entry name" value="SDRFAMILY"/>
</dbReference>
<dbReference type="PANTHER" id="PTHR44196">
    <property type="entry name" value="DEHYDROGENASE/REDUCTASE SDR FAMILY MEMBER 7B"/>
    <property type="match status" value="1"/>
</dbReference>
<gene>
    <name evidence="6" type="ordered locus">Plabr_2186</name>
</gene>
<dbReference type="Proteomes" id="UP000006860">
    <property type="component" value="Chromosome"/>
</dbReference>
<dbReference type="PANTHER" id="PTHR44196:SF1">
    <property type="entry name" value="DEHYDROGENASE_REDUCTASE SDR FAMILY MEMBER 7B"/>
    <property type="match status" value="1"/>
</dbReference>
<dbReference type="GO" id="GO:0016020">
    <property type="term" value="C:membrane"/>
    <property type="evidence" value="ECO:0007669"/>
    <property type="project" value="TreeGrafter"/>
</dbReference>
<protein>
    <submittedName>
        <fullName evidence="6">Estradiol 17-beta-dehydrogenase</fullName>
        <ecNumber evidence="6">1.1.1.62</ecNumber>
    </submittedName>
</protein>
<evidence type="ECO:0000313" key="7">
    <source>
        <dbReference type="Proteomes" id="UP000006860"/>
    </source>
</evidence>
<evidence type="ECO:0000313" key="6">
    <source>
        <dbReference type="EMBL" id="ADY59788.1"/>
    </source>
</evidence>
<proteinExistence type="inferred from homology"/>
<feature type="region of interest" description="Disordered" evidence="4">
    <location>
        <begin position="285"/>
        <end position="324"/>
    </location>
</feature>
<organism evidence="6 7">
    <name type="scientific">Rubinisphaera brasiliensis (strain ATCC 49424 / DSM 5305 / JCM 21570 / IAM 15109 / NBRC 103401 / IFAM 1448)</name>
    <name type="common">Planctomyces brasiliensis</name>
    <dbReference type="NCBI Taxonomy" id="756272"/>
    <lineage>
        <taxon>Bacteria</taxon>
        <taxon>Pseudomonadati</taxon>
        <taxon>Planctomycetota</taxon>
        <taxon>Planctomycetia</taxon>
        <taxon>Planctomycetales</taxon>
        <taxon>Planctomycetaceae</taxon>
        <taxon>Rubinisphaera</taxon>
    </lineage>
</organism>
<dbReference type="SUPFAM" id="SSF51735">
    <property type="entry name" value="NAD(P)-binding Rossmann-fold domains"/>
    <property type="match status" value="1"/>
</dbReference>
<sequence>MKWKVERKCAIITGAASGIGRALALELTRRNVHVCLVDRDADKLQATATACRQFDVLVEDFAVDLTEPDAPARIYQHVLSTMGGLDVLINNAGVGYYGSFEPMSAEQIETLLSVNLNSALQLTNTLLPLLLQNERAHVQNVSSIYAMFPTRRSAAYHASKYGMLGFSLALRAEYARYGLGVSCLCPGFVRTELFDNMLLPEHQHRPAPPNWLTTSPERAAKRAVRAMQRNQRIATVTWLDWAIHRCSWLATPLLDLLNGLERRRPHEFAKRQLKQIPMPLDKVIEKEGFPPAGQHASNGEAGLATSPISPTNTTSDVSPDRDRE</sequence>
<dbReference type="InterPro" id="IPR036291">
    <property type="entry name" value="NAD(P)-bd_dom_sf"/>
</dbReference>
<dbReference type="eggNOG" id="COG0300">
    <property type="taxonomic scope" value="Bacteria"/>
</dbReference>
<dbReference type="PRINTS" id="PR00081">
    <property type="entry name" value="GDHRDH"/>
</dbReference>
<dbReference type="EMBL" id="CP002546">
    <property type="protein sequence ID" value="ADY59788.1"/>
    <property type="molecule type" value="Genomic_DNA"/>
</dbReference>
<feature type="domain" description="Ketoreductase" evidence="5">
    <location>
        <begin position="8"/>
        <end position="188"/>
    </location>
</feature>
<dbReference type="InterPro" id="IPR002347">
    <property type="entry name" value="SDR_fam"/>
</dbReference>